<name>A0ABV7CPN5_9GAMM</name>
<evidence type="ECO:0000313" key="2">
    <source>
        <dbReference type="Proteomes" id="UP001595453"/>
    </source>
</evidence>
<organism evidence="1 2">
    <name type="scientific">Pseudoalteromonas fenneropenaei</name>
    <dbReference type="NCBI Taxonomy" id="1737459"/>
    <lineage>
        <taxon>Bacteria</taxon>
        <taxon>Pseudomonadati</taxon>
        <taxon>Pseudomonadota</taxon>
        <taxon>Gammaproteobacteria</taxon>
        <taxon>Alteromonadales</taxon>
        <taxon>Pseudoalteromonadaceae</taxon>
        <taxon>Pseudoalteromonas</taxon>
    </lineage>
</organism>
<reference evidence="2" key="1">
    <citation type="journal article" date="2019" name="Int. J. Syst. Evol. Microbiol.">
        <title>The Global Catalogue of Microorganisms (GCM) 10K type strain sequencing project: providing services to taxonomists for standard genome sequencing and annotation.</title>
        <authorList>
            <consortium name="The Broad Institute Genomics Platform"/>
            <consortium name="The Broad Institute Genome Sequencing Center for Infectious Disease"/>
            <person name="Wu L."/>
            <person name="Ma J."/>
        </authorList>
    </citation>
    <scope>NUCLEOTIDE SEQUENCE [LARGE SCALE GENOMIC DNA]</scope>
    <source>
        <strain evidence="2">KCTC 42730</strain>
    </source>
</reference>
<dbReference type="RefSeq" id="WP_377128118.1">
    <property type="nucleotide sequence ID" value="NZ_JBHRSD010000043.1"/>
</dbReference>
<protein>
    <submittedName>
        <fullName evidence="1">DUF2750 domain-containing protein</fullName>
    </submittedName>
</protein>
<dbReference type="InterPro" id="IPR021284">
    <property type="entry name" value="DUF2750"/>
</dbReference>
<gene>
    <name evidence="1" type="ORF">ACFOEE_18895</name>
</gene>
<dbReference type="EMBL" id="JBHRSD010000043">
    <property type="protein sequence ID" value="MFC3034573.1"/>
    <property type="molecule type" value="Genomic_DNA"/>
</dbReference>
<comment type="caution">
    <text evidence="1">The sequence shown here is derived from an EMBL/GenBank/DDBJ whole genome shotgun (WGS) entry which is preliminary data.</text>
</comment>
<accession>A0ABV7CPN5</accession>
<sequence>MVNPLNDDRLNAILKNDNQQRYQFLLREVVANEELWILTDEHGCVMLNSDDEDCVPVWPNQEFAALWATGEWQDCTPQAISLKQWQQKWTDGLADDELAIAIFPLPDEDGLIVYPDEFDLALAQQMAKR</sequence>
<evidence type="ECO:0000313" key="1">
    <source>
        <dbReference type="EMBL" id="MFC3034573.1"/>
    </source>
</evidence>
<dbReference type="Proteomes" id="UP001595453">
    <property type="component" value="Unassembled WGS sequence"/>
</dbReference>
<proteinExistence type="predicted"/>
<keyword evidence="2" id="KW-1185">Reference proteome</keyword>
<dbReference type="Pfam" id="PF11042">
    <property type="entry name" value="DUF2750"/>
    <property type="match status" value="1"/>
</dbReference>